<keyword evidence="2 3" id="KW-0040">ANK repeat</keyword>
<dbReference type="InterPro" id="IPR036770">
    <property type="entry name" value="Ankyrin_rpt-contain_sf"/>
</dbReference>
<dbReference type="PROSITE" id="PS50297">
    <property type="entry name" value="ANK_REP_REGION"/>
    <property type="match status" value="6"/>
</dbReference>
<proteinExistence type="predicted"/>
<dbReference type="SMART" id="SM00248">
    <property type="entry name" value="ANK"/>
    <property type="match status" value="9"/>
</dbReference>
<evidence type="ECO:0000256" key="1">
    <source>
        <dbReference type="ARBA" id="ARBA00022737"/>
    </source>
</evidence>
<protein>
    <submittedName>
        <fullName evidence="4">Uncharacterized protein</fullName>
    </submittedName>
</protein>
<keyword evidence="1" id="KW-0677">Repeat</keyword>
<accession>A0ABP1S623</accession>
<feature type="repeat" description="ANK" evidence="3">
    <location>
        <begin position="247"/>
        <end position="279"/>
    </location>
</feature>
<dbReference type="SUPFAM" id="SSF48403">
    <property type="entry name" value="Ankyrin repeat"/>
    <property type="match status" value="1"/>
</dbReference>
<feature type="repeat" description="ANK" evidence="3">
    <location>
        <begin position="211"/>
        <end position="246"/>
    </location>
</feature>
<dbReference type="EMBL" id="CAXLJM020000160">
    <property type="protein sequence ID" value="CAL8143827.1"/>
    <property type="molecule type" value="Genomic_DNA"/>
</dbReference>
<name>A0ABP1S623_9HEXA</name>
<dbReference type="PANTHER" id="PTHR24171">
    <property type="entry name" value="ANKYRIN REPEAT DOMAIN-CONTAINING PROTEIN 39-RELATED"/>
    <property type="match status" value="1"/>
</dbReference>
<dbReference type="PROSITE" id="PS50088">
    <property type="entry name" value="ANK_REPEAT"/>
    <property type="match status" value="6"/>
</dbReference>
<comment type="caution">
    <text evidence="4">The sequence shown here is derived from an EMBL/GenBank/DDBJ whole genome shotgun (WGS) entry which is preliminary data.</text>
</comment>
<feature type="repeat" description="ANK" evidence="3">
    <location>
        <begin position="143"/>
        <end position="177"/>
    </location>
</feature>
<feature type="repeat" description="ANK" evidence="3">
    <location>
        <begin position="178"/>
        <end position="210"/>
    </location>
</feature>
<evidence type="ECO:0000313" key="5">
    <source>
        <dbReference type="Proteomes" id="UP001642540"/>
    </source>
</evidence>
<keyword evidence="5" id="KW-1185">Reference proteome</keyword>
<reference evidence="4 5" key="1">
    <citation type="submission" date="2024-08" db="EMBL/GenBank/DDBJ databases">
        <authorList>
            <person name="Cucini C."/>
            <person name="Frati F."/>
        </authorList>
    </citation>
    <scope>NUCLEOTIDE SEQUENCE [LARGE SCALE GENOMIC DNA]</scope>
</reference>
<evidence type="ECO:0000256" key="3">
    <source>
        <dbReference type="PROSITE-ProRule" id="PRU00023"/>
    </source>
</evidence>
<dbReference type="Gene3D" id="1.25.40.20">
    <property type="entry name" value="Ankyrin repeat-containing domain"/>
    <property type="match status" value="3"/>
</dbReference>
<dbReference type="Pfam" id="PF12796">
    <property type="entry name" value="Ank_2"/>
    <property type="match status" value="3"/>
</dbReference>
<sequence length="373" mass="40861">MKSLNFWHLQSNYLVAVQNGDVDRCKALLAVGVDADQMFKINSQNIPAICIGVERGAYALVELLLRSGVAVNSRDSRGRTSLHVAIEMGYDAICQLLLQNRADPNAADDMLISPLHLAAKRGSSSQVSSLITFGADVNRKDRSGKSPLHCACTFPAANTEVVQLLVESGAAVNDLDLSGYSPLLCALLNSKYDIVRILINQGANVDVMAGHGNSPLHITILGNHPTKWDFLDLLLKKGCNIDQSNSLGQSPVHLACLKQDIDSLKILISAGANPNTVDRLGITPLGYCISNGMEKFAHLLIDGGGREDLDKLNLTRMSAGFRKKLLQRFRNPPSLMELSRRSLIGHFGPYYRDWANQYRDEVPKALHPFMVFE</sequence>
<dbReference type="PRINTS" id="PR01415">
    <property type="entry name" value="ANKYRIN"/>
</dbReference>
<gene>
    <name evidence="4" type="ORF">ODALV1_LOCUS29935</name>
</gene>
<dbReference type="InterPro" id="IPR002110">
    <property type="entry name" value="Ankyrin_rpt"/>
</dbReference>
<feature type="repeat" description="ANK" evidence="3">
    <location>
        <begin position="113"/>
        <end position="142"/>
    </location>
</feature>
<feature type="repeat" description="ANK" evidence="3">
    <location>
        <begin position="77"/>
        <end position="109"/>
    </location>
</feature>
<evidence type="ECO:0000313" key="4">
    <source>
        <dbReference type="EMBL" id="CAL8143827.1"/>
    </source>
</evidence>
<organism evidence="4 5">
    <name type="scientific">Orchesella dallaii</name>
    <dbReference type="NCBI Taxonomy" id="48710"/>
    <lineage>
        <taxon>Eukaryota</taxon>
        <taxon>Metazoa</taxon>
        <taxon>Ecdysozoa</taxon>
        <taxon>Arthropoda</taxon>
        <taxon>Hexapoda</taxon>
        <taxon>Collembola</taxon>
        <taxon>Entomobryomorpha</taxon>
        <taxon>Entomobryoidea</taxon>
        <taxon>Orchesellidae</taxon>
        <taxon>Orchesellinae</taxon>
        <taxon>Orchesella</taxon>
    </lineage>
</organism>
<dbReference type="Proteomes" id="UP001642540">
    <property type="component" value="Unassembled WGS sequence"/>
</dbReference>
<evidence type="ECO:0000256" key="2">
    <source>
        <dbReference type="ARBA" id="ARBA00023043"/>
    </source>
</evidence>